<dbReference type="Pfam" id="PF04082">
    <property type="entry name" value="Fungal_trans"/>
    <property type="match status" value="1"/>
</dbReference>
<dbReference type="GO" id="GO:0022857">
    <property type="term" value="F:transmembrane transporter activity"/>
    <property type="evidence" value="ECO:0007669"/>
    <property type="project" value="InterPro"/>
</dbReference>
<protein>
    <submittedName>
        <fullName evidence="11">De7e307d-0774-4998-a7be-d34f89cb3f23</fullName>
    </submittedName>
</protein>
<comment type="similarity">
    <text evidence="2">Belongs to the major facilitator superfamily. TCR/Tet family.</text>
</comment>
<feature type="transmembrane region" description="Helical" evidence="9">
    <location>
        <begin position="152"/>
        <end position="171"/>
    </location>
</feature>
<feature type="compositionally biased region" description="Gly residues" evidence="8">
    <location>
        <begin position="1045"/>
        <end position="1054"/>
    </location>
</feature>
<feature type="region of interest" description="Disordered" evidence="8">
    <location>
        <begin position="1120"/>
        <end position="1150"/>
    </location>
</feature>
<feature type="domain" description="Major facilitator superfamily (MFS) profile" evidence="10">
    <location>
        <begin position="61"/>
        <end position="575"/>
    </location>
</feature>
<dbReference type="Gene3D" id="1.20.1250.20">
    <property type="entry name" value="MFS general substrate transporter like domains"/>
    <property type="match status" value="2"/>
</dbReference>
<feature type="transmembrane region" description="Helical" evidence="9">
    <location>
        <begin position="183"/>
        <end position="204"/>
    </location>
</feature>
<feature type="transmembrane region" description="Helical" evidence="9">
    <location>
        <begin position="256"/>
        <end position="276"/>
    </location>
</feature>
<keyword evidence="7" id="KW-0539">Nucleus</keyword>
<evidence type="ECO:0000259" key="10">
    <source>
        <dbReference type="PROSITE" id="PS50850"/>
    </source>
</evidence>
<dbReference type="InterPro" id="IPR036259">
    <property type="entry name" value="MFS_trans_sf"/>
</dbReference>
<sequence length="1186" mass="127642">MAADASASMSSPGQKADPLPVAAEADTDASALEKAPETPPAAAAASSSDVREIRGIRWFLICLALYVSALMYGLDTTIAADVQGAVVGTFADDVAQLAWIGAGFPLGSVAAVLPYGFLFTAFNMKWLYVAGIVLFQAGSALCGAAPSMAALVVGRVLAGVGGTGIYLGGLNHFSAMTTRRERSVYLTGTGFVWGVGAILGPVVGGGFSVSPATWRWGFYINLVIGALTAPIYLFCLPSIDPAPGKSFRERAAALDYLGFVLSAATWVFFAVGFVFAGGRWAWDDGRSITFVVLFGVLLVSYALQQYFCIFTTPDTRSFPGHLLQSRTQVLLYITTSCANAAMFFTTFYIPIYFQFTRSDDSLMAAVRLLPFLLILITFNLATGWALPKIGYYMPVCLVSGAIMTLVAALFLGYLSPTTPPAYVYGFSVLMGVGSGITMQLGYAVASLKVSRPADVFGAKIITQGSQVNMQNIAQIGATVICLVVAGQAFQTSAVRNLDAALAGRGYSRAQLQAMVSGTESALFDSLSGELRAKVIDAVVAAMRRAFVIPLVAGAVSITHSALAESFGYFEHSSTNTMALLRNLDLNDTDPGKPAARDKSVSPSVFQKIERDLARMPQREVLDFLVQYHIRELNWIKLVIHETTFLYRYQQWWANHDAHSVADVEFAVLILRICTYALQFLPSQTPNHAGDTIHGLSRGDILRVCTDVADSLARACVLLDAKGSLVRIQHLLYAALRASCEGRTDQFWDGVVSACRAALRAGIHMDGGASATACYGGGEMERELNRRTFCGLYVLDSHLARQLDRTPILPDDLITTNLPQMRFLPDLARPPSETSASTSTLPPAPAPDPITERVLQAQLGLFWRRHPPNPNPNPSSDGAAKTACPYDPAAAERRHEAFVTTYLAAPDPDPSLAPPRLALQRRLLQIAVYDSVCWNHRGLLVLLQQQKQQQQQQQQQQQGVAVGEEGERGERQRRQPLRLPAYKRVLLRVQKRRMARAAMRELVATRFAAIIFNSFEAATVLLLLLCLCGGEPDGLFDVGEGKGEGEGQGEGGGGGEDPEADAGDEILGLRWDADGGRLTREGMLRAAEEALERLRALAGVSEMAAAGVEVVASLLERAKKGAGADQTSRELPGGASATPVWTNPPPEDSDLDELPDWMSRSAFGSVMPGDPNSFFGLQLHNSGFLLF</sequence>
<evidence type="ECO:0000313" key="11">
    <source>
        <dbReference type="EMBL" id="SPQ22081.1"/>
    </source>
</evidence>
<evidence type="ECO:0000256" key="1">
    <source>
        <dbReference type="ARBA" id="ARBA00004141"/>
    </source>
</evidence>
<dbReference type="EMBL" id="OUUZ01000008">
    <property type="protein sequence ID" value="SPQ22081.1"/>
    <property type="molecule type" value="Genomic_DNA"/>
</dbReference>
<keyword evidence="4 9" id="KW-0812">Transmembrane</keyword>
<dbReference type="AlphaFoldDB" id="A0A446BHW9"/>
<feature type="transmembrane region" description="Helical" evidence="9">
    <location>
        <begin position="288"/>
        <end position="309"/>
    </location>
</feature>
<reference evidence="11 12" key="1">
    <citation type="submission" date="2018-04" db="EMBL/GenBank/DDBJ databases">
        <authorList>
            <person name="Huttner S."/>
            <person name="Dainat J."/>
        </authorList>
    </citation>
    <scope>NUCLEOTIDE SEQUENCE [LARGE SCALE GENOMIC DNA]</scope>
</reference>
<accession>A0A446BHW9</accession>
<dbReference type="CDD" id="cd12148">
    <property type="entry name" value="fungal_TF_MHR"/>
    <property type="match status" value="1"/>
</dbReference>
<feature type="compositionally biased region" description="Low complexity" evidence="8">
    <location>
        <begin position="1"/>
        <end position="11"/>
    </location>
</feature>
<gene>
    <name evidence="11" type="ORF">TT172_LOCUS4500</name>
</gene>
<feature type="transmembrane region" description="Helical" evidence="9">
    <location>
        <begin position="329"/>
        <end position="353"/>
    </location>
</feature>
<dbReference type="InterPro" id="IPR011701">
    <property type="entry name" value="MFS"/>
</dbReference>
<feature type="transmembrane region" description="Helical" evidence="9">
    <location>
        <begin position="126"/>
        <end position="146"/>
    </location>
</feature>
<dbReference type="InterPro" id="IPR007219">
    <property type="entry name" value="XnlR_reg_dom"/>
</dbReference>
<evidence type="ECO:0000256" key="4">
    <source>
        <dbReference type="ARBA" id="ARBA00022692"/>
    </source>
</evidence>
<dbReference type="GO" id="GO:0003677">
    <property type="term" value="F:DNA binding"/>
    <property type="evidence" value="ECO:0007669"/>
    <property type="project" value="InterPro"/>
</dbReference>
<feature type="transmembrane region" description="Helical" evidence="9">
    <location>
        <begin position="365"/>
        <end position="384"/>
    </location>
</feature>
<feature type="region of interest" description="Disordered" evidence="8">
    <location>
        <begin position="1"/>
        <end position="43"/>
    </location>
</feature>
<dbReference type="Proteomes" id="UP000289323">
    <property type="component" value="Unassembled WGS sequence"/>
</dbReference>
<organism evidence="11 12">
    <name type="scientific">Thermothielavioides terrestris</name>
    <dbReference type="NCBI Taxonomy" id="2587410"/>
    <lineage>
        <taxon>Eukaryota</taxon>
        <taxon>Fungi</taxon>
        <taxon>Dikarya</taxon>
        <taxon>Ascomycota</taxon>
        <taxon>Pezizomycotina</taxon>
        <taxon>Sordariomycetes</taxon>
        <taxon>Sordariomycetidae</taxon>
        <taxon>Sordariales</taxon>
        <taxon>Chaetomiaceae</taxon>
        <taxon>Thermothielavioides</taxon>
    </lineage>
</organism>
<feature type="region of interest" description="Disordered" evidence="8">
    <location>
        <begin position="826"/>
        <end position="848"/>
    </location>
</feature>
<dbReference type="InterPro" id="IPR020846">
    <property type="entry name" value="MFS_dom"/>
</dbReference>
<feature type="transmembrane region" description="Helical" evidence="9">
    <location>
        <begin position="94"/>
        <end position="119"/>
    </location>
</feature>
<dbReference type="PANTHER" id="PTHR23501">
    <property type="entry name" value="MAJOR FACILITATOR SUPERFAMILY"/>
    <property type="match status" value="1"/>
</dbReference>
<evidence type="ECO:0000313" key="12">
    <source>
        <dbReference type="Proteomes" id="UP000289323"/>
    </source>
</evidence>
<keyword evidence="6 9" id="KW-0472">Membrane</keyword>
<evidence type="ECO:0000256" key="3">
    <source>
        <dbReference type="ARBA" id="ARBA00022448"/>
    </source>
</evidence>
<dbReference type="GO" id="GO:0005886">
    <property type="term" value="C:plasma membrane"/>
    <property type="evidence" value="ECO:0007669"/>
    <property type="project" value="TreeGrafter"/>
</dbReference>
<dbReference type="PROSITE" id="PS50850">
    <property type="entry name" value="MFS"/>
    <property type="match status" value="1"/>
</dbReference>
<feature type="transmembrane region" description="Helical" evidence="9">
    <location>
        <begin position="216"/>
        <end position="235"/>
    </location>
</feature>
<comment type="subcellular location">
    <subcellularLocation>
        <location evidence="1">Membrane</location>
        <topology evidence="1">Multi-pass membrane protein</topology>
    </subcellularLocation>
</comment>
<feature type="transmembrane region" description="Helical" evidence="9">
    <location>
        <begin position="56"/>
        <end position="74"/>
    </location>
</feature>
<dbReference type="GO" id="GO:0006351">
    <property type="term" value="P:DNA-templated transcription"/>
    <property type="evidence" value="ECO:0007669"/>
    <property type="project" value="InterPro"/>
</dbReference>
<proteinExistence type="inferred from homology"/>
<evidence type="ECO:0000256" key="2">
    <source>
        <dbReference type="ARBA" id="ARBA00007520"/>
    </source>
</evidence>
<evidence type="ECO:0000256" key="6">
    <source>
        <dbReference type="ARBA" id="ARBA00023136"/>
    </source>
</evidence>
<keyword evidence="3" id="KW-0813">Transport</keyword>
<evidence type="ECO:0000256" key="9">
    <source>
        <dbReference type="SAM" id="Phobius"/>
    </source>
</evidence>
<evidence type="ECO:0000256" key="7">
    <source>
        <dbReference type="ARBA" id="ARBA00023242"/>
    </source>
</evidence>
<dbReference type="Pfam" id="PF07690">
    <property type="entry name" value="MFS_1"/>
    <property type="match status" value="1"/>
</dbReference>
<feature type="compositionally biased region" description="Low complexity" evidence="8">
    <location>
        <begin position="828"/>
        <end position="840"/>
    </location>
</feature>
<dbReference type="GO" id="GO:0008270">
    <property type="term" value="F:zinc ion binding"/>
    <property type="evidence" value="ECO:0007669"/>
    <property type="project" value="InterPro"/>
</dbReference>
<feature type="region of interest" description="Disordered" evidence="8">
    <location>
        <begin position="1037"/>
        <end position="1061"/>
    </location>
</feature>
<dbReference type="PANTHER" id="PTHR23501:SF12">
    <property type="entry name" value="MAJOR FACILITATOR SUPERFAMILY (MFS) PROFILE DOMAIN-CONTAINING PROTEIN-RELATED"/>
    <property type="match status" value="1"/>
</dbReference>
<feature type="transmembrane region" description="Helical" evidence="9">
    <location>
        <begin position="391"/>
        <end position="415"/>
    </location>
</feature>
<evidence type="ECO:0000256" key="5">
    <source>
        <dbReference type="ARBA" id="ARBA00022989"/>
    </source>
</evidence>
<evidence type="ECO:0000256" key="8">
    <source>
        <dbReference type="SAM" id="MobiDB-lite"/>
    </source>
</evidence>
<feature type="transmembrane region" description="Helical" evidence="9">
    <location>
        <begin position="421"/>
        <end position="445"/>
    </location>
</feature>
<name>A0A446BHW9_9PEZI</name>
<keyword evidence="5 9" id="KW-1133">Transmembrane helix</keyword>
<dbReference type="SUPFAM" id="SSF103473">
    <property type="entry name" value="MFS general substrate transporter"/>
    <property type="match status" value="1"/>
</dbReference>